<accession>A0ABD1BCR6</accession>
<feature type="domain" description="Cupin type-1" evidence="13">
    <location>
        <begin position="70"/>
        <end position="218"/>
    </location>
</feature>
<feature type="chain" id="PRO_5044526815" description="Germin-like protein" evidence="12">
    <location>
        <begin position="32"/>
        <end position="226"/>
    </location>
</feature>
<keyword evidence="3 12" id="KW-0052">Apoplast</keyword>
<dbReference type="EMBL" id="JBANAX010000259">
    <property type="protein sequence ID" value="KAL1216710.1"/>
    <property type="molecule type" value="Genomic_DNA"/>
</dbReference>
<keyword evidence="5 9" id="KW-0479">Metal-binding</keyword>
<feature type="binding site" evidence="10">
    <location>
        <position position="164"/>
    </location>
    <ligand>
        <name>Mn(2+)</name>
        <dbReference type="ChEBI" id="CHEBI:29035"/>
    </ligand>
</feature>
<feature type="signal peptide" evidence="12">
    <location>
        <begin position="1"/>
        <end position="31"/>
    </location>
</feature>
<dbReference type="CDD" id="cd02241">
    <property type="entry name" value="cupin_OxOx"/>
    <property type="match status" value="1"/>
</dbReference>
<dbReference type="InterPro" id="IPR006045">
    <property type="entry name" value="Cupin_1"/>
</dbReference>
<feature type="disulfide bond" evidence="11">
    <location>
        <begin position="42"/>
        <end position="58"/>
    </location>
</feature>
<dbReference type="InterPro" id="IPR014710">
    <property type="entry name" value="RmlC-like_jellyroll"/>
</dbReference>
<reference evidence="14 15" key="1">
    <citation type="submission" date="2024-04" db="EMBL/GenBank/DDBJ databases">
        <title>Genome assembly C_amara_ONT_v2.</title>
        <authorList>
            <person name="Yant L."/>
            <person name="Moore C."/>
            <person name="Slenker M."/>
        </authorList>
    </citation>
    <scope>NUCLEOTIDE SEQUENCE [LARGE SCALE GENOMIC DNA]</scope>
    <source>
        <tissue evidence="14">Leaf</tissue>
    </source>
</reference>
<gene>
    <name evidence="14" type="ORF">V5N11_025213</name>
</gene>
<dbReference type="PANTHER" id="PTHR31238">
    <property type="entry name" value="GERMIN-LIKE PROTEIN SUBFAMILY 3 MEMBER 3"/>
    <property type="match status" value="1"/>
</dbReference>
<sequence length="226" mass="24487">MDHVPQISSFLSRVIFLLTLCIILFTNPTLSAPYPNSYQDICIADLWASPLNNNDFPCKPHVSSDDFFYSGLNNPLNISNPRGVAANPANVLTFPGLHKMGISMYNVLMAGGKINSPHLHPGATEAGVVIEGTVSVGFLTTNYTLFSKVIGPGDMFVIPPGLIHYETNVGKTHARLLTVVADELPSEVVLPHTLLLTKPAIPNAVLMEAFRADGKTINMLRSKFTT</sequence>
<keyword evidence="6 12" id="KW-0732">Signal</keyword>
<dbReference type="Gene3D" id="2.60.120.10">
    <property type="entry name" value="Jelly Rolls"/>
    <property type="match status" value="1"/>
</dbReference>
<evidence type="ECO:0000313" key="15">
    <source>
        <dbReference type="Proteomes" id="UP001558713"/>
    </source>
</evidence>
<evidence type="ECO:0000256" key="7">
    <source>
        <dbReference type="ARBA" id="ARBA00023180"/>
    </source>
</evidence>
<evidence type="ECO:0000256" key="1">
    <source>
        <dbReference type="ARBA" id="ARBA00004271"/>
    </source>
</evidence>
<keyword evidence="15" id="KW-1185">Reference proteome</keyword>
<evidence type="ECO:0000259" key="13">
    <source>
        <dbReference type="SMART" id="SM00835"/>
    </source>
</evidence>
<organism evidence="14 15">
    <name type="scientific">Cardamine amara subsp. amara</name>
    <dbReference type="NCBI Taxonomy" id="228776"/>
    <lineage>
        <taxon>Eukaryota</taxon>
        <taxon>Viridiplantae</taxon>
        <taxon>Streptophyta</taxon>
        <taxon>Embryophyta</taxon>
        <taxon>Tracheophyta</taxon>
        <taxon>Spermatophyta</taxon>
        <taxon>Magnoliopsida</taxon>
        <taxon>eudicotyledons</taxon>
        <taxon>Gunneridae</taxon>
        <taxon>Pentapetalae</taxon>
        <taxon>rosids</taxon>
        <taxon>malvids</taxon>
        <taxon>Brassicales</taxon>
        <taxon>Brassicaceae</taxon>
        <taxon>Cardamineae</taxon>
        <taxon>Cardamine</taxon>
    </lineage>
</organism>
<evidence type="ECO:0000256" key="9">
    <source>
        <dbReference type="PIRSR" id="PIRSR601929-1"/>
    </source>
</evidence>
<feature type="binding site" evidence="10">
    <location>
        <position position="118"/>
    </location>
    <ligand>
        <name>Mn(2+)</name>
        <dbReference type="ChEBI" id="CHEBI:29035"/>
    </ligand>
</feature>
<dbReference type="Proteomes" id="UP001558713">
    <property type="component" value="Unassembled WGS sequence"/>
</dbReference>
<keyword evidence="11" id="KW-1015">Disulfide bond</keyword>
<evidence type="ECO:0000256" key="4">
    <source>
        <dbReference type="ARBA" id="ARBA00022525"/>
    </source>
</evidence>
<dbReference type="Pfam" id="PF00190">
    <property type="entry name" value="Cupin_1"/>
    <property type="match status" value="1"/>
</dbReference>
<feature type="binding site" evidence="10">
    <location>
        <position position="120"/>
    </location>
    <ligand>
        <name>Mn(2+)</name>
        <dbReference type="ChEBI" id="CHEBI:29035"/>
    </ligand>
</feature>
<feature type="binding site" evidence="10">
    <location>
        <position position="125"/>
    </location>
    <ligand>
        <name>Mn(2+)</name>
        <dbReference type="ChEBI" id="CHEBI:29035"/>
    </ligand>
</feature>
<evidence type="ECO:0000256" key="6">
    <source>
        <dbReference type="ARBA" id="ARBA00022729"/>
    </source>
</evidence>
<evidence type="ECO:0000256" key="5">
    <source>
        <dbReference type="ARBA" id="ARBA00022723"/>
    </source>
</evidence>
<keyword evidence="7" id="KW-0325">Glycoprotein</keyword>
<keyword evidence="8 9" id="KW-0464">Manganese</keyword>
<dbReference type="GO" id="GO:0048046">
    <property type="term" value="C:apoplast"/>
    <property type="evidence" value="ECO:0007669"/>
    <property type="project" value="UniProtKB-SubCell"/>
</dbReference>
<evidence type="ECO:0000256" key="2">
    <source>
        <dbReference type="ARBA" id="ARBA00007456"/>
    </source>
</evidence>
<evidence type="ECO:0000256" key="8">
    <source>
        <dbReference type="ARBA" id="ARBA00023211"/>
    </source>
</evidence>
<comment type="subcellular location">
    <subcellularLocation>
        <location evidence="1 12">Secreted</location>
        <location evidence="1 12">Extracellular space</location>
        <location evidence="1 12">Apoplast</location>
    </subcellularLocation>
</comment>
<proteinExistence type="inferred from homology"/>
<comment type="caution">
    <text evidence="14">The sequence shown here is derived from an EMBL/GenBank/DDBJ whole genome shotgun (WGS) entry which is preliminary data.</text>
</comment>
<protein>
    <recommendedName>
        <fullName evidence="12">Germin-like protein</fullName>
    </recommendedName>
</protein>
<evidence type="ECO:0000256" key="3">
    <source>
        <dbReference type="ARBA" id="ARBA00022523"/>
    </source>
</evidence>
<dbReference type="PRINTS" id="PR00325">
    <property type="entry name" value="GERMIN"/>
</dbReference>
<feature type="binding site" evidence="9">
    <location>
        <position position="115"/>
    </location>
    <ligand>
        <name>oxalate</name>
        <dbReference type="ChEBI" id="CHEBI:30623"/>
    </ligand>
</feature>
<feature type="binding site" evidence="9">
    <location>
        <position position="120"/>
    </location>
    <ligand>
        <name>oxalate</name>
        <dbReference type="ChEBI" id="CHEBI:30623"/>
    </ligand>
</feature>
<dbReference type="GO" id="GO:0030145">
    <property type="term" value="F:manganese ion binding"/>
    <property type="evidence" value="ECO:0007669"/>
    <property type="project" value="UniProtKB-UniRule"/>
</dbReference>
<evidence type="ECO:0000256" key="10">
    <source>
        <dbReference type="PIRSR" id="PIRSR601929-2"/>
    </source>
</evidence>
<dbReference type="InterPro" id="IPR001929">
    <property type="entry name" value="Germin"/>
</dbReference>
<evidence type="ECO:0000256" key="11">
    <source>
        <dbReference type="PIRSR" id="PIRSR601929-3"/>
    </source>
</evidence>
<evidence type="ECO:0000313" key="14">
    <source>
        <dbReference type="EMBL" id="KAL1216710.1"/>
    </source>
</evidence>
<feature type="binding site" evidence="9">
    <location>
        <position position="125"/>
    </location>
    <ligand>
        <name>oxalate</name>
        <dbReference type="ChEBI" id="CHEBI:30623"/>
    </ligand>
</feature>
<dbReference type="AlphaFoldDB" id="A0ABD1BCR6"/>
<dbReference type="SUPFAM" id="SSF51182">
    <property type="entry name" value="RmlC-like cupins"/>
    <property type="match status" value="1"/>
</dbReference>
<comment type="similarity">
    <text evidence="2 12">Belongs to the germin family.</text>
</comment>
<dbReference type="InterPro" id="IPR011051">
    <property type="entry name" value="RmlC_Cupin_sf"/>
</dbReference>
<evidence type="ECO:0000256" key="12">
    <source>
        <dbReference type="RuleBase" id="RU366015"/>
    </source>
</evidence>
<name>A0ABD1BCR6_CARAN</name>
<dbReference type="SMART" id="SM00835">
    <property type="entry name" value="Cupin_1"/>
    <property type="match status" value="1"/>
</dbReference>
<keyword evidence="4 12" id="KW-0964">Secreted</keyword>